<evidence type="ECO:0000313" key="1">
    <source>
        <dbReference type="EMBL" id="MBE7701967.1"/>
    </source>
</evidence>
<accession>A0A9D5UK29</accession>
<gene>
    <name evidence="1" type="ORF">H9623_16875</name>
</gene>
<organism evidence="1 2">
    <name type="scientific">Oerskovia douganii</name>
    <dbReference type="NCBI Taxonomy" id="2762210"/>
    <lineage>
        <taxon>Bacteria</taxon>
        <taxon>Bacillati</taxon>
        <taxon>Actinomycetota</taxon>
        <taxon>Actinomycetes</taxon>
        <taxon>Micrococcales</taxon>
        <taxon>Cellulomonadaceae</taxon>
        <taxon>Oerskovia</taxon>
    </lineage>
</organism>
<name>A0A9D5UK29_9CELL</name>
<reference evidence="1 2" key="1">
    <citation type="submission" date="2020-08" db="EMBL/GenBank/DDBJ databases">
        <title>A Genomic Blueprint of the Chicken Gut Microbiome.</title>
        <authorList>
            <person name="Gilroy R."/>
            <person name="Ravi A."/>
            <person name="Getino M."/>
            <person name="Pursley I."/>
            <person name="Horton D.L."/>
            <person name="Alikhan N.-F."/>
            <person name="Baker D."/>
            <person name="Gharbi K."/>
            <person name="Hall N."/>
            <person name="Watson M."/>
            <person name="Adriaenssens E.M."/>
            <person name="Foster-Nyarko E."/>
            <person name="Jarju S."/>
            <person name="Secka A."/>
            <person name="Antonio M."/>
            <person name="Oren A."/>
            <person name="Chaudhuri R."/>
            <person name="La Ragione R.M."/>
            <person name="Hildebrand F."/>
            <person name="Pallen M.J."/>
        </authorList>
    </citation>
    <scope>NUCLEOTIDE SEQUENCE [LARGE SCALE GENOMIC DNA]</scope>
    <source>
        <strain evidence="1 2">Sa1BUA8</strain>
    </source>
</reference>
<keyword evidence="2" id="KW-1185">Reference proteome</keyword>
<protein>
    <submittedName>
        <fullName evidence="1">Uncharacterized protein</fullName>
    </submittedName>
</protein>
<dbReference type="RefSeq" id="WP_193721181.1">
    <property type="nucleotide sequence ID" value="NZ_JACSPN010000029.1"/>
</dbReference>
<comment type="caution">
    <text evidence="1">The sequence shown here is derived from an EMBL/GenBank/DDBJ whole genome shotgun (WGS) entry which is preliminary data.</text>
</comment>
<dbReference type="EMBL" id="JACSPN010000029">
    <property type="protein sequence ID" value="MBE7701967.1"/>
    <property type="molecule type" value="Genomic_DNA"/>
</dbReference>
<evidence type="ECO:0000313" key="2">
    <source>
        <dbReference type="Proteomes" id="UP000822993"/>
    </source>
</evidence>
<dbReference type="Proteomes" id="UP000822993">
    <property type="component" value="Unassembled WGS sequence"/>
</dbReference>
<dbReference type="AlphaFoldDB" id="A0A9D5UK29"/>
<sequence length="160" mass="16271">MTGRTRRSTRGSGARVRAAVRPVVLAAACAVGVTVVAGCGVGEPQRQRVEWVLAAQDGATLEIGVSAGGSTCTDDDGIEVAETDGTVEVRAYVLRTAGACSEDLGVREVTVELDEPLGGRDLVGCAGRDVTVGAWDLAADADCAEPRPGLLPGRIDVPVG</sequence>
<proteinExistence type="predicted"/>